<keyword evidence="3" id="KW-1185">Reference proteome</keyword>
<dbReference type="AlphaFoldDB" id="A0A1G6W383"/>
<evidence type="ECO:0000256" key="1">
    <source>
        <dbReference type="SAM" id="MobiDB-lite"/>
    </source>
</evidence>
<gene>
    <name evidence="2" type="ORF">SAMN05421630_110127</name>
</gene>
<protein>
    <submittedName>
        <fullName evidence="2">Uncharacterized protein</fullName>
    </submittedName>
</protein>
<evidence type="ECO:0000313" key="3">
    <source>
        <dbReference type="Proteomes" id="UP000199494"/>
    </source>
</evidence>
<dbReference type="EMBL" id="FMZE01000010">
    <property type="protein sequence ID" value="SDD59697.1"/>
    <property type="molecule type" value="Genomic_DNA"/>
</dbReference>
<feature type="region of interest" description="Disordered" evidence="1">
    <location>
        <begin position="1"/>
        <end position="32"/>
    </location>
</feature>
<reference evidence="2 3" key="1">
    <citation type="submission" date="2016-10" db="EMBL/GenBank/DDBJ databases">
        <authorList>
            <person name="de Groot N.N."/>
        </authorList>
    </citation>
    <scope>NUCLEOTIDE SEQUENCE [LARGE SCALE GENOMIC DNA]</scope>
    <source>
        <strain evidence="2 3">CGMCC 4.5506</strain>
    </source>
</reference>
<organism evidence="2 3">
    <name type="scientific">Prauserella marina</name>
    <dbReference type="NCBI Taxonomy" id="530584"/>
    <lineage>
        <taxon>Bacteria</taxon>
        <taxon>Bacillati</taxon>
        <taxon>Actinomycetota</taxon>
        <taxon>Actinomycetes</taxon>
        <taxon>Pseudonocardiales</taxon>
        <taxon>Pseudonocardiaceae</taxon>
        <taxon>Prauserella</taxon>
    </lineage>
</organism>
<dbReference type="Proteomes" id="UP000199494">
    <property type="component" value="Unassembled WGS sequence"/>
</dbReference>
<dbReference type="STRING" id="530584.SAMN05421630_110127"/>
<dbReference type="RefSeq" id="WP_245865179.1">
    <property type="nucleotide sequence ID" value="NZ_CP016353.1"/>
</dbReference>
<sequence length="93" mass="10187">MNDPTRDNEAAGTRPWQDGMPEGAEPDYTADGMPTFDYVRGKIEQRSATAEASGELAGLGTGRSLADEDKKIADRKQAAKDKLAEIRESMRDR</sequence>
<accession>A0A1G6W383</accession>
<feature type="region of interest" description="Disordered" evidence="1">
    <location>
        <begin position="49"/>
        <end position="93"/>
    </location>
</feature>
<evidence type="ECO:0000313" key="2">
    <source>
        <dbReference type="EMBL" id="SDD59697.1"/>
    </source>
</evidence>
<name>A0A1G6W383_9PSEU</name>
<proteinExistence type="predicted"/>
<feature type="compositionally biased region" description="Basic and acidic residues" evidence="1">
    <location>
        <begin position="65"/>
        <end position="93"/>
    </location>
</feature>